<protein>
    <submittedName>
        <fullName evidence="1">Uncharacterized protein</fullName>
    </submittedName>
</protein>
<dbReference type="Proteomes" id="UP001190700">
    <property type="component" value="Unassembled WGS sequence"/>
</dbReference>
<organism evidence="1 2">
    <name type="scientific">Cymbomonas tetramitiformis</name>
    <dbReference type="NCBI Taxonomy" id="36881"/>
    <lineage>
        <taxon>Eukaryota</taxon>
        <taxon>Viridiplantae</taxon>
        <taxon>Chlorophyta</taxon>
        <taxon>Pyramimonadophyceae</taxon>
        <taxon>Pyramimonadales</taxon>
        <taxon>Pyramimonadaceae</taxon>
        <taxon>Cymbomonas</taxon>
    </lineage>
</organism>
<evidence type="ECO:0000313" key="2">
    <source>
        <dbReference type="Proteomes" id="UP001190700"/>
    </source>
</evidence>
<sequence>SGTGVLCGRVQFINHPSKKFHVKQIKCTKGHIFNEWLVFHKDEPELCPKVVLHAMSDMKLVLIPKCMFFICTDRRPKALEHLKKAMLASWSPRVYDPLDKEYLAKQAMLSDMCVTACRRLGGTHYFLASQALELMISGLFNELRDRVEVMMIMWGRVLDINNFTDLIRLLEPRDQVIAGFQMGYINFMSLGKPEMQYRLFLERPDDLFVARQLCKLAVTGAGDANFLNLQINGQPKKVQEDGKMWTFLTGNNGLPLRTGDKPTNILEFYFDIVEDQKILWSICALQAKWRMVHNKAKYMTARNLIIRLQIRFRSILIQNFSKQECWEATQALAMQMLLKATPAPSTIPRVGHIVRYHLRELGEEYKKLVAMSEAQRAAIQKLNSTGDFRHKVRYLTLLRELRKHTGLSPTQLRAVWKMRGQLRFSKASNYTKAVVSLIKALHYPPCTFHPGSFLPWSGFMSVN</sequence>
<dbReference type="AlphaFoldDB" id="A0AAE0BKA6"/>
<comment type="caution">
    <text evidence="1">The sequence shown here is derived from an EMBL/GenBank/DDBJ whole genome shotgun (WGS) entry which is preliminary data.</text>
</comment>
<proteinExistence type="predicted"/>
<accession>A0AAE0BKA6</accession>
<evidence type="ECO:0000313" key="1">
    <source>
        <dbReference type="EMBL" id="KAK3237554.1"/>
    </source>
</evidence>
<reference evidence="1 2" key="1">
    <citation type="journal article" date="2015" name="Genome Biol. Evol.">
        <title>Comparative Genomics of a Bacterivorous Green Alga Reveals Evolutionary Causalities and Consequences of Phago-Mixotrophic Mode of Nutrition.</title>
        <authorList>
            <person name="Burns J.A."/>
            <person name="Paasch A."/>
            <person name="Narechania A."/>
            <person name="Kim E."/>
        </authorList>
    </citation>
    <scope>NUCLEOTIDE SEQUENCE [LARGE SCALE GENOMIC DNA]</scope>
    <source>
        <strain evidence="1 2">PLY_AMNH</strain>
    </source>
</reference>
<name>A0AAE0BKA6_9CHLO</name>
<feature type="non-terminal residue" evidence="1">
    <location>
        <position position="1"/>
    </location>
</feature>
<gene>
    <name evidence="1" type="ORF">CYMTET_52378</name>
</gene>
<keyword evidence="2" id="KW-1185">Reference proteome</keyword>
<dbReference type="EMBL" id="LGRX02034537">
    <property type="protein sequence ID" value="KAK3237554.1"/>
    <property type="molecule type" value="Genomic_DNA"/>
</dbReference>